<protein>
    <submittedName>
        <fullName evidence="1">Uncharacterized protein</fullName>
    </submittedName>
</protein>
<proteinExistence type="predicted"/>
<dbReference type="AlphaFoldDB" id="A0A392PEN4"/>
<name>A0A392PEN4_9FABA</name>
<sequence>GKVELKELWLMSSVLSPMSWKIPVWKVPLKSFPLMFKWIKVVK</sequence>
<dbReference type="Proteomes" id="UP000265520">
    <property type="component" value="Unassembled WGS sequence"/>
</dbReference>
<evidence type="ECO:0000313" key="2">
    <source>
        <dbReference type="Proteomes" id="UP000265520"/>
    </source>
</evidence>
<comment type="caution">
    <text evidence="1">The sequence shown here is derived from an EMBL/GenBank/DDBJ whole genome shotgun (WGS) entry which is preliminary data.</text>
</comment>
<feature type="non-terminal residue" evidence="1">
    <location>
        <position position="1"/>
    </location>
</feature>
<organism evidence="1 2">
    <name type="scientific">Trifolium medium</name>
    <dbReference type="NCBI Taxonomy" id="97028"/>
    <lineage>
        <taxon>Eukaryota</taxon>
        <taxon>Viridiplantae</taxon>
        <taxon>Streptophyta</taxon>
        <taxon>Embryophyta</taxon>
        <taxon>Tracheophyta</taxon>
        <taxon>Spermatophyta</taxon>
        <taxon>Magnoliopsida</taxon>
        <taxon>eudicotyledons</taxon>
        <taxon>Gunneridae</taxon>
        <taxon>Pentapetalae</taxon>
        <taxon>rosids</taxon>
        <taxon>fabids</taxon>
        <taxon>Fabales</taxon>
        <taxon>Fabaceae</taxon>
        <taxon>Papilionoideae</taxon>
        <taxon>50 kb inversion clade</taxon>
        <taxon>NPAAA clade</taxon>
        <taxon>Hologalegina</taxon>
        <taxon>IRL clade</taxon>
        <taxon>Trifolieae</taxon>
        <taxon>Trifolium</taxon>
    </lineage>
</organism>
<reference evidence="1 2" key="1">
    <citation type="journal article" date="2018" name="Front. Plant Sci.">
        <title>Red Clover (Trifolium pratense) and Zigzag Clover (T. medium) - A Picture of Genomic Similarities and Differences.</title>
        <authorList>
            <person name="Dluhosova J."/>
            <person name="Istvanek J."/>
            <person name="Nedelnik J."/>
            <person name="Repkova J."/>
        </authorList>
    </citation>
    <scope>NUCLEOTIDE SEQUENCE [LARGE SCALE GENOMIC DNA]</scope>
    <source>
        <strain evidence="2">cv. 10/8</strain>
        <tissue evidence="1">Leaf</tissue>
    </source>
</reference>
<keyword evidence="2" id="KW-1185">Reference proteome</keyword>
<accession>A0A392PEN4</accession>
<dbReference type="EMBL" id="LXQA010073828">
    <property type="protein sequence ID" value="MCI09776.1"/>
    <property type="molecule type" value="Genomic_DNA"/>
</dbReference>
<evidence type="ECO:0000313" key="1">
    <source>
        <dbReference type="EMBL" id="MCI09776.1"/>
    </source>
</evidence>